<proteinExistence type="predicted"/>
<dbReference type="Proteomes" id="UP000050761">
    <property type="component" value="Unassembled WGS sequence"/>
</dbReference>
<sequence>MLFVCDWLSCHPQRTLLVMLTLLSPLLSYFAMYRVEIQSDVRRGFAQKGGRSIAEFKKFADFYNVSSDGLEIWVVLVTEKRSSGRTYMNMSAEVLEEVQFSLFAVVYLF</sequence>
<accession>A0A3P7U5X6</accession>
<evidence type="ECO:0000313" key="3">
    <source>
        <dbReference type="Proteomes" id="UP000050761"/>
    </source>
</evidence>
<keyword evidence="1" id="KW-0472">Membrane</keyword>
<evidence type="ECO:0000313" key="2">
    <source>
        <dbReference type="EMBL" id="VDO19704.1"/>
    </source>
</evidence>
<keyword evidence="1" id="KW-1133">Transmembrane helix</keyword>
<dbReference type="EMBL" id="UZAH01001386">
    <property type="protein sequence ID" value="VDO19704.1"/>
    <property type="molecule type" value="Genomic_DNA"/>
</dbReference>
<dbReference type="AlphaFoldDB" id="A0A183F579"/>
<reference evidence="4" key="2">
    <citation type="submission" date="2019-09" db="UniProtKB">
        <authorList>
            <consortium name="WormBaseParasite"/>
        </authorList>
    </citation>
    <scope>IDENTIFICATION</scope>
</reference>
<organism evidence="3 4">
    <name type="scientific">Heligmosomoides polygyrus</name>
    <name type="common">Parasitic roundworm</name>
    <dbReference type="NCBI Taxonomy" id="6339"/>
    <lineage>
        <taxon>Eukaryota</taxon>
        <taxon>Metazoa</taxon>
        <taxon>Ecdysozoa</taxon>
        <taxon>Nematoda</taxon>
        <taxon>Chromadorea</taxon>
        <taxon>Rhabditida</taxon>
        <taxon>Rhabditina</taxon>
        <taxon>Rhabditomorpha</taxon>
        <taxon>Strongyloidea</taxon>
        <taxon>Heligmosomidae</taxon>
        <taxon>Heligmosomoides</taxon>
    </lineage>
</organism>
<gene>
    <name evidence="2" type="ORF">HPBE_LOCUS1322</name>
</gene>
<dbReference type="WBParaSite" id="HPBE_0000132101-mRNA-1">
    <property type="protein sequence ID" value="HPBE_0000132101-mRNA-1"/>
    <property type="gene ID" value="HPBE_0000132101"/>
</dbReference>
<name>A0A183F579_HELPZ</name>
<accession>A0A183F579</accession>
<dbReference type="OrthoDB" id="10557047at2759"/>
<keyword evidence="3" id="KW-1185">Reference proteome</keyword>
<feature type="transmembrane region" description="Helical" evidence="1">
    <location>
        <begin position="16"/>
        <end position="33"/>
    </location>
</feature>
<evidence type="ECO:0000313" key="4">
    <source>
        <dbReference type="WBParaSite" id="HPBE_0000132101-mRNA-1"/>
    </source>
</evidence>
<evidence type="ECO:0000256" key="1">
    <source>
        <dbReference type="SAM" id="Phobius"/>
    </source>
</evidence>
<keyword evidence="1" id="KW-0812">Transmembrane</keyword>
<protein>
    <submittedName>
        <fullName evidence="4">AAA_assoc domain-containing protein</fullName>
    </submittedName>
</protein>
<reference evidence="2 3" key="1">
    <citation type="submission" date="2018-11" db="EMBL/GenBank/DDBJ databases">
        <authorList>
            <consortium name="Pathogen Informatics"/>
        </authorList>
    </citation>
    <scope>NUCLEOTIDE SEQUENCE [LARGE SCALE GENOMIC DNA]</scope>
</reference>